<dbReference type="GeneID" id="88174492"/>
<reference evidence="1 2" key="1">
    <citation type="submission" date="2023-10" db="EMBL/GenBank/DDBJ databases">
        <title>Draft Genome Sequence of Candida saopaulonensis from a very Premature Infant with Sepsis.</title>
        <authorList>
            <person name="Ning Y."/>
            <person name="Dai R."/>
            <person name="Xiao M."/>
            <person name="Xu Y."/>
            <person name="Yan Q."/>
            <person name="Zhang L."/>
        </authorList>
    </citation>
    <scope>NUCLEOTIDE SEQUENCE [LARGE SCALE GENOMIC DNA]</scope>
    <source>
        <strain evidence="1 2">19XY460</strain>
    </source>
</reference>
<proteinExistence type="predicted"/>
<keyword evidence="2" id="KW-1185">Reference proteome</keyword>
<accession>A0AAX4HCJ3</accession>
<dbReference type="EMBL" id="CP138897">
    <property type="protein sequence ID" value="WPK26083.1"/>
    <property type="molecule type" value="Genomic_DNA"/>
</dbReference>
<dbReference type="AlphaFoldDB" id="A0AAX4HCJ3"/>
<evidence type="ECO:0000313" key="1">
    <source>
        <dbReference type="EMBL" id="WPK26083.1"/>
    </source>
</evidence>
<gene>
    <name evidence="1" type="ORF">PUMCH_003428</name>
</gene>
<dbReference type="Proteomes" id="UP001338582">
    <property type="component" value="Chromosome 4"/>
</dbReference>
<organism evidence="1 2">
    <name type="scientific">Australozyma saopauloensis</name>
    <dbReference type="NCBI Taxonomy" id="291208"/>
    <lineage>
        <taxon>Eukaryota</taxon>
        <taxon>Fungi</taxon>
        <taxon>Dikarya</taxon>
        <taxon>Ascomycota</taxon>
        <taxon>Saccharomycotina</taxon>
        <taxon>Pichiomycetes</taxon>
        <taxon>Metschnikowiaceae</taxon>
        <taxon>Australozyma</taxon>
    </lineage>
</organism>
<name>A0AAX4HCJ3_9ASCO</name>
<evidence type="ECO:0000313" key="2">
    <source>
        <dbReference type="Proteomes" id="UP001338582"/>
    </source>
</evidence>
<dbReference type="KEGG" id="asau:88174492"/>
<dbReference type="RefSeq" id="XP_062878465.1">
    <property type="nucleotide sequence ID" value="XM_063022395.1"/>
</dbReference>
<sequence>MDGDVHAGGCILTVHGEWAPVCSLWNTHCLGFVAGVQENYRLCGFLQAVHEAAWVRIQADGQIWETVLSLAGVTIVAVAIPPVSSPFAIVEAHLPIGKMGWSLQSMGRRDARLLEEKNRLVSMKRSAWGALRKASKIESVGGGPNGCGTIPVRSKVSAVPQYPRFFGTNDVGNCAIRIWAKYGHRYGRHWWTVAVDVQR</sequence>
<protein>
    <submittedName>
        <fullName evidence="1">Uncharacterized protein</fullName>
    </submittedName>
</protein>